<evidence type="ECO:0000313" key="2">
    <source>
        <dbReference type="EMBL" id="GJD14251.1"/>
    </source>
</evidence>
<accession>A0AAN5AF07</accession>
<keyword evidence="1" id="KW-0812">Transmembrane</keyword>
<dbReference type="EMBL" id="BPPZ01000005">
    <property type="protein sequence ID" value="GJD14251.1"/>
    <property type="molecule type" value="Genomic_DNA"/>
</dbReference>
<feature type="transmembrane region" description="Helical" evidence="1">
    <location>
        <begin position="182"/>
        <end position="200"/>
    </location>
</feature>
<keyword evidence="1" id="KW-1133">Transmembrane helix</keyword>
<dbReference type="Proteomes" id="UP000886943">
    <property type="component" value="Unassembled WGS sequence"/>
</dbReference>
<dbReference type="Pfam" id="PF19484">
    <property type="entry name" value="DUF6020"/>
    <property type="match status" value="1"/>
</dbReference>
<keyword evidence="1" id="KW-0472">Membrane</keyword>
<evidence type="ECO:0000313" key="3">
    <source>
        <dbReference type="Proteomes" id="UP000886943"/>
    </source>
</evidence>
<protein>
    <submittedName>
        <fullName evidence="2">Uncharacterized protein</fullName>
    </submittedName>
</protein>
<reference evidence="2" key="1">
    <citation type="submission" date="2021-08" db="EMBL/GenBank/DDBJ databases">
        <title>Draft genome sequence of the GABA producer Bifidobacterium adolescentis 4-2, isolated from healthy human feces.</title>
        <authorList>
            <person name="Altaib H."/>
            <person name="Niwa R."/>
            <person name="Abe M."/>
            <person name="Suzuki T."/>
        </authorList>
    </citation>
    <scope>NUCLEOTIDE SEQUENCE</scope>
    <source>
        <strain evidence="2">4-2</strain>
    </source>
</reference>
<feature type="transmembrane region" description="Helical" evidence="1">
    <location>
        <begin position="151"/>
        <end position="170"/>
    </location>
</feature>
<dbReference type="InterPro" id="IPR046062">
    <property type="entry name" value="DUF6020"/>
</dbReference>
<proteinExistence type="predicted"/>
<feature type="transmembrane region" description="Helical" evidence="1">
    <location>
        <begin position="206"/>
        <end position="226"/>
    </location>
</feature>
<name>A0AAN5AF07_BIFAD</name>
<sequence>MLAVPFQQSALEVKRHECEMNPEDVDVIHKILGNDVADKYQWWAADGVKGYTWDSRKNQYLAQYAKAWFRGLLEHPFTYVEAYVALQEGWLGVPTLGSAQNPEDLSLPVFLTGSNHTSVAYSKEMGLIERGNINRVTIVQNKINKLEHLPVLNLLFSRATWSTWMFLFVIYEWFRRFRGKNWICMMPYIATFLFLWISPATVTVEGIRYVLPMIIMTPLMFGMLSIKKDIFRSSHSVMDNYTSESSGTTAKRIPDE</sequence>
<evidence type="ECO:0000256" key="1">
    <source>
        <dbReference type="SAM" id="Phobius"/>
    </source>
</evidence>
<comment type="caution">
    <text evidence="2">The sequence shown here is derived from an EMBL/GenBank/DDBJ whole genome shotgun (WGS) entry which is preliminary data.</text>
</comment>
<organism evidence="2 3">
    <name type="scientific">Bifidobacterium adolescentis</name>
    <dbReference type="NCBI Taxonomy" id="1680"/>
    <lineage>
        <taxon>Bacteria</taxon>
        <taxon>Bacillati</taxon>
        <taxon>Actinomycetota</taxon>
        <taxon>Actinomycetes</taxon>
        <taxon>Bifidobacteriales</taxon>
        <taxon>Bifidobacteriaceae</taxon>
        <taxon>Bifidobacterium</taxon>
    </lineage>
</organism>
<gene>
    <name evidence="2" type="ORF">BIFAD42_12350</name>
</gene>
<dbReference type="AlphaFoldDB" id="A0AAN5AF07"/>